<reference evidence="14 15" key="1">
    <citation type="journal article" date="2023" name="Arcadia Sci">
        <title>De novo assembly of a long-read Amblyomma americanum tick genome.</title>
        <authorList>
            <person name="Chou S."/>
            <person name="Poskanzer K.E."/>
            <person name="Rollins M."/>
            <person name="Thuy-Boun P.S."/>
        </authorList>
    </citation>
    <scope>NUCLEOTIDE SEQUENCE [LARGE SCALE GENOMIC DNA]</scope>
    <source>
        <strain evidence="14">F_SG_1</strain>
        <tissue evidence="14">Salivary glands</tissue>
    </source>
</reference>
<feature type="transmembrane region" description="Helical" evidence="13">
    <location>
        <begin position="220"/>
        <end position="243"/>
    </location>
</feature>
<comment type="caution">
    <text evidence="14">The sequence shown here is derived from an EMBL/GenBank/DDBJ whole genome shotgun (WGS) entry which is preliminary data.</text>
</comment>
<name>A0AAQ4F5J7_AMBAM</name>
<evidence type="ECO:0000256" key="13">
    <source>
        <dbReference type="SAM" id="Phobius"/>
    </source>
</evidence>
<evidence type="ECO:0000256" key="8">
    <source>
        <dbReference type="ARBA" id="ARBA00023065"/>
    </source>
</evidence>
<accession>A0AAQ4F5J7</accession>
<keyword evidence="9 13" id="KW-0472">Membrane</keyword>
<proteinExistence type="inferred from homology"/>
<gene>
    <name evidence="14" type="ORF">V5799_016289</name>
</gene>
<evidence type="ECO:0000256" key="2">
    <source>
        <dbReference type="ARBA" id="ARBA00007193"/>
    </source>
</evidence>
<protein>
    <submittedName>
        <fullName evidence="14">Uncharacterized protein</fullName>
    </submittedName>
</protein>
<dbReference type="GO" id="GO:0016020">
    <property type="term" value="C:membrane"/>
    <property type="evidence" value="ECO:0007669"/>
    <property type="project" value="UniProtKB-SubCell"/>
</dbReference>
<evidence type="ECO:0000256" key="5">
    <source>
        <dbReference type="ARBA" id="ARBA00022692"/>
    </source>
</evidence>
<dbReference type="EMBL" id="JARKHS020006717">
    <property type="protein sequence ID" value="KAK8782366.1"/>
    <property type="molecule type" value="Genomic_DNA"/>
</dbReference>
<evidence type="ECO:0000256" key="7">
    <source>
        <dbReference type="ARBA" id="ARBA00023053"/>
    </source>
</evidence>
<keyword evidence="7" id="KW-0915">Sodium</keyword>
<keyword evidence="8 12" id="KW-0406">Ion transport</keyword>
<keyword evidence="15" id="KW-1185">Reference proteome</keyword>
<comment type="subcellular location">
    <subcellularLocation>
        <location evidence="1">Membrane</location>
        <topology evidence="1">Multi-pass membrane protein</topology>
    </subcellularLocation>
</comment>
<evidence type="ECO:0000313" key="14">
    <source>
        <dbReference type="EMBL" id="KAK8782366.1"/>
    </source>
</evidence>
<dbReference type="Proteomes" id="UP001321473">
    <property type="component" value="Unassembled WGS sequence"/>
</dbReference>
<keyword evidence="10 12" id="KW-0739">Sodium transport</keyword>
<evidence type="ECO:0000256" key="11">
    <source>
        <dbReference type="ARBA" id="ARBA00023303"/>
    </source>
</evidence>
<keyword evidence="6 13" id="KW-1133">Transmembrane helix</keyword>
<dbReference type="Pfam" id="PF00858">
    <property type="entry name" value="ASC"/>
    <property type="match status" value="1"/>
</dbReference>
<evidence type="ECO:0000256" key="4">
    <source>
        <dbReference type="ARBA" id="ARBA00022461"/>
    </source>
</evidence>
<evidence type="ECO:0000256" key="6">
    <source>
        <dbReference type="ARBA" id="ARBA00022989"/>
    </source>
</evidence>
<sequence>MAGAGVRVAARALVWAVCTAGFLYQASDVLQLYGRHAFTVTVYKEHGSQHIRFPAITVCTEKWSKREVLCGKNHSHCLEPPEALQERLLFNAGLRSEAAYAPEELFKCHMRSMDDKCAAFSCTSMIRRTFYRAPFFMCYTFDLYQYAEARHPFRMCEVPWLYELELTAEWDPRETGPTDHVWKYPLIVHEAEVCPPEKLAPIHLRLGMRYTVSISQGQEALAYVGGYIGMWLGVSLYSIYVGLETSLGAFLRSRWHVFTQPQHVRTQ</sequence>
<evidence type="ECO:0000256" key="10">
    <source>
        <dbReference type="ARBA" id="ARBA00023201"/>
    </source>
</evidence>
<comment type="similarity">
    <text evidence="2 12">Belongs to the amiloride-sensitive sodium channel (TC 1.A.6) family.</text>
</comment>
<keyword evidence="3 12" id="KW-0813">Transport</keyword>
<keyword evidence="11 12" id="KW-0407">Ion channel</keyword>
<keyword evidence="5 12" id="KW-0812">Transmembrane</keyword>
<evidence type="ECO:0000256" key="12">
    <source>
        <dbReference type="RuleBase" id="RU000679"/>
    </source>
</evidence>
<dbReference type="AlphaFoldDB" id="A0AAQ4F5J7"/>
<evidence type="ECO:0000313" key="15">
    <source>
        <dbReference type="Proteomes" id="UP001321473"/>
    </source>
</evidence>
<evidence type="ECO:0000256" key="1">
    <source>
        <dbReference type="ARBA" id="ARBA00004141"/>
    </source>
</evidence>
<dbReference type="GO" id="GO:0005272">
    <property type="term" value="F:sodium channel activity"/>
    <property type="evidence" value="ECO:0007669"/>
    <property type="project" value="UniProtKB-KW"/>
</dbReference>
<evidence type="ECO:0000256" key="3">
    <source>
        <dbReference type="ARBA" id="ARBA00022448"/>
    </source>
</evidence>
<evidence type="ECO:0000256" key="9">
    <source>
        <dbReference type="ARBA" id="ARBA00023136"/>
    </source>
</evidence>
<keyword evidence="4 12" id="KW-0894">Sodium channel</keyword>
<dbReference type="InterPro" id="IPR001873">
    <property type="entry name" value="ENaC"/>
</dbReference>
<organism evidence="14 15">
    <name type="scientific">Amblyomma americanum</name>
    <name type="common">Lone star tick</name>
    <dbReference type="NCBI Taxonomy" id="6943"/>
    <lineage>
        <taxon>Eukaryota</taxon>
        <taxon>Metazoa</taxon>
        <taxon>Ecdysozoa</taxon>
        <taxon>Arthropoda</taxon>
        <taxon>Chelicerata</taxon>
        <taxon>Arachnida</taxon>
        <taxon>Acari</taxon>
        <taxon>Parasitiformes</taxon>
        <taxon>Ixodida</taxon>
        <taxon>Ixodoidea</taxon>
        <taxon>Ixodidae</taxon>
        <taxon>Amblyomminae</taxon>
        <taxon>Amblyomma</taxon>
    </lineage>
</organism>